<dbReference type="EMBL" id="MZ501267">
    <property type="protein sequence ID" value="QZA70546.1"/>
    <property type="molecule type" value="Genomic_DNA"/>
</dbReference>
<keyword evidence="2" id="KW-1185">Reference proteome</keyword>
<gene>
    <name evidence="1" type="primary">63</name>
    <name evidence="1" type="ORF">AH04_63</name>
</gene>
<sequence>MSYLKLQPNGLNYGIKSYPGLINLERIMSRNEDHFFNFINLGNRTVRNQNPLVQFLQSFSVDTSWTKAELVEQINTRSQQIASLTDLTSLYSKGENHIGAVYPEINHNTLLVVPFGNPSASQINAYFSIPLDELVPLYPIYTTDTVQRWDIMDLIDTRTYKADDAIYSIVNVDVYALIIGLYRWLQRGVEWGNSAHGYLANFPLMNCYVYHNELVNFNYLNGNAEAIDISKGGFNLENYYTQLVNYTDYKNRWMLINPMQSFTEFTQVNMKVNPSVDLAKMIFPEAYKSLYFVQMSWVWSLASLGMVEKYIRYNNIVGAVDGQIKAQLNTYYSKVQLQSQINQIPMPMWKKHFIDIWTVVKDIKP</sequence>
<evidence type="ECO:0000313" key="2">
    <source>
        <dbReference type="Proteomes" id="UP000827517"/>
    </source>
</evidence>
<proteinExistence type="predicted"/>
<dbReference type="Proteomes" id="UP000827517">
    <property type="component" value="Segment"/>
</dbReference>
<evidence type="ECO:0000313" key="1">
    <source>
        <dbReference type="EMBL" id="QZA70546.1"/>
    </source>
</evidence>
<organism evidence="1 2">
    <name type="scientific">Erwinia phage AH04</name>
    <dbReference type="NCBI Taxonomy" id="2869569"/>
    <lineage>
        <taxon>Viruses</taxon>
        <taxon>Duplodnaviria</taxon>
        <taxon>Heunggongvirae</taxon>
        <taxon>Uroviricota</taxon>
        <taxon>Caudoviricetes</taxon>
        <taxon>Chimalliviridae</taxon>
        <taxon>Meadowvirus</taxon>
        <taxon>Meadowvirus AH04</taxon>
    </lineage>
</organism>
<protein>
    <submittedName>
        <fullName evidence="1">Uncharacterized protein</fullName>
    </submittedName>
</protein>
<dbReference type="GeneID" id="77943951"/>
<accession>A0AAE8BQA1</accession>
<dbReference type="RefSeq" id="YP_010667817.1">
    <property type="nucleotide sequence ID" value="NC_070952.1"/>
</dbReference>
<dbReference type="KEGG" id="vg:77943951"/>
<reference evidence="1" key="1">
    <citation type="submission" date="2021-07" db="EMBL/GenBank/DDBJ databases">
        <authorList>
            <person name="Roth S.J."/>
            <person name="Krukonis G.P."/>
            <person name="Delesalle V.A."/>
        </authorList>
    </citation>
    <scope>NUCLEOTIDE SEQUENCE</scope>
</reference>
<name>A0AAE8BQA1_9CAUD</name>